<name>A0ABU8J667_9BURK</name>
<dbReference type="EMBL" id="JACFYJ010000236">
    <property type="protein sequence ID" value="MEI6003482.1"/>
    <property type="molecule type" value="Genomic_DNA"/>
</dbReference>
<proteinExistence type="predicted"/>
<comment type="caution">
    <text evidence="1">The sequence shown here is derived from an EMBL/GenBank/DDBJ whole genome shotgun (WGS) entry which is preliminary data.</text>
</comment>
<evidence type="ECO:0000313" key="2">
    <source>
        <dbReference type="Proteomes" id="UP001386437"/>
    </source>
</evidence>
<evidence type="ECO:0000313" key="1">
    <source>
        <dbReference type="EMBL" id="MEI6003482.1"/>
    </source>
</evidence>
<reference evidence="1 2" key="1">
    <citation type="journal article" date="2022" name="Arch. Microbiol.">
        <title>Paraburkholderia bengalensis sp. nov. isolated from roots of Oryza sativa, IR64.</title>
        <authorList>
            <person name="Nag P."/>
            <person name="Mondal N."/>
            <person name="Sarkar J."/>
            <person name="Das S."/>
        </authorList>
    </citation>
    <scope>NUCLEOTIDE SEQUENCE [LARGE SCALE GENOMIC DNA]</scope>
    <source>
        <strain evidence="1 2">IR64_4_BI</strain>
    </source>
</reference>
<protein>
    <submittedName>
        <fullName evidence="1">Crp/Fnr family transcriptional regulator</fullName>
    </submittedName>
</protein>
<sequence>MSTEIVRESALMMLPGVMSAREHVAAFLLNISTRRQLRGYIGVA</sequence>
<dbReference type="Proteomes" id="UP001386437">
    <property type="component" value="Unassembled WGS sequence"/>
</dbReference>
<organism evidence="1 2">
    <name type="scientific">Paraburkholderia bengalensis</name>
    <dbReference type="NCBI Taxonomy" id="2747562"/>
    <lineage>
        <taxon>Bacteria</taxon>
        <taxon>Pseudomonadati</taxon>
        <taxon>Pseudomonadota</taxon>
        <taxon>Betaproteobacteria</taxon>
        <taxon>Burkholderiales</taxon>
        <taxon>Burkholderiaceae</taxon>
        <taxon>Paraburkholderia</taxon>
    </lineage>
</organism>
<accession>A0ABU8J667</accession>
<gene>
    <name evidence="1" type="ORF">H3V53_42410</name>
</gene>
<feature type="non-terminal residue" evidence="1">
    <location>
        <position position="44"/>
    </location>
</feature>
<keyword evidence="2" id="KW-1185">Reference proteome</keyword>